<dbReference type="PANTHER" id="PTHR42693:SF53">
    <property type="entry name" value="ENDO-4-O-SULFATASE"/>
    <property type="match status" value="1"/>
</dbReference>
<keyword evidence="2" id="KW-0479">Metal-binding</keyword>
<dbReference type="PROSITE" id="PS00149">
    <property type="entry name" value="SULFATASE_2"/>
    <property type="match status" value="1"/>
</dbReference>
<evidence type="ECO:0000256" key="2">
    <source>
        <dbReference type="ARBA" id="ARBA00022723"/>
    </source>
</evidence>
<dbReference type="Proteomes" id="UP001214250">
    <property type="component" value="Chromosome 2"/>
</dbReference>
<reference evidence="6 7" key="1">
    <citation type="submission" date="2023-02" db="EMBL/GenBank/DDBJ databases">
        <title>Genome sequence of Lentisphaera profundi SAORIC-696.</title>
        <authorList>
            <person name="Kim e."/>
            <person name="Cho J.-C."/>
            <person name="Choi A."/>
            <person name="Kang I."/>
        </authorList>
    </citation>
    <scope>NUCLEOTIDE SEQUENCE [LARGE SCALE GENOMIC DNA]</scope>
    <source>
        <strain evidence="6 7">SAORIC-696</strain>
    </source>
</reference>
<evidence type="ECO:0000313" key="6">
    <source>
        <dbReference type="EMBL" id="WDE99452.1"/>
    </source>
</evidence>
<keyword evidence="3" id="KW-0378">Hydrolase</keyword>
<sequence>MITNFKKNCTSAFHIQSIVVFLIFGLTKSLVANSENPNIVLILADDLGYGDLQCYNSKSIIPTPNLNKLAEQGMRFTDAHSPSTVCTPSRYSLLTGRMQFRTGMKGVFTGAGGPCLIEEKRLTLAQMLKEKGYSTACIGKWHIGMTFYDKNGKRITDQRLKGIQQIDYSRPIPDGPINRGFDYFYGTVSCPTTDYLYAYIENDSIPLPPTKVLNRSQLPKHDYSHDCRVGMIADNFDHEEVDMVFLQKSQNFIKNHVESKTKKPFFLFHSMQAVHLPSFPAKQFQGKTQAGPHGDFIFQMDHIVGELIKTLEDCHVLENTLIIFCSDNGPEVPTALKMRSSYQHDGAAPWRGLKRDQWEGGHRTPLIISWPQQIKPTISNELISLCDIMATSASLVNYKLPKNSAEDSHDMSPVLFGTKTGIREYMLTQTISLDLAIRKGPWKYLDHPSSGGNNYKGKRLQHLVPKGINIKDPVQLYNLDSDPKETSNLYQEHPELVNELKAKLEQFKKSGRSN</sequence>
<protein>
    <submittedName>
        <fullName evidence="6">Sulfatase-like hydrolase/transferase</fullName>
    </submittedName>
</protein>
<evidence type="ECO:0000256" key="1">
    <source>
        <dbReference type="ARBA" id="ARBA00008779"/>
    </source>
</evidence>
<feature type="domain" description="Sulfatase N-terminal" evidence="5">
    <location>
        <begin position="37"/>
        <end position="397"/>
    </location>
</feature>
<keyword evidence="4" id="KW-0106">Calcium</keyword>
<dbReference type="InterPro" id="IPR000917">
    <property type="entry name" value="Sulfatase_N"/>
</dbReference>
<dbReference type="InterPro" id="IPR017850">
    <property type="entry name" value="Alkaline_phosphatase_core_sf"/>
</dbReference>
<dbReference type="SUPFAM" id="SSF53649">
    <property type="entry name" value="Alkaline phosphatase-like"/>
    <property type="match status" value="1"/>
</dbReference>
<evidence type="ECO:0000256" key="4">
    <source>
        <dbReference type="ARBA" id="ARBA00022837"/>
    </source>
</evidence>
<organism evidence="6 7">
    <name type="scientific">Lentisphaera profundi</name>
    <dbReference type="NCBI Taxonomy" id="1658616"/>
    <lineage>
        <taxon>Bacteria</taxon>
        <taxon>Pseudomonadati</taxon>
        <taxon>Lentisphaerota</taxon>
        <taxon>Lentisphaeria</taxon>
        <taxon>Lentisphaerales</taxon>
        <taxon>Lentisphaeraceae</taxon>
        <taxon>Lentisphaera</taxon>
    </lineage>
</organism>
<dbReference type="Pfam" id="PF00884">
    <property type="entry name" value="Sulfatase"/>
    <property type="match status" value="1"/>
</dbReference>
<dbReference type="PANTHER" id="PTHR42693">
    <property type="entry name" value="ARYLSULFATASE FAMILY MEMBER"/>
    <property type="match status" value="1"/>
</dbReference>
<evidence type="ECO:0000259" key="5">
    <source>
        <dbReference type="Pfam" id="PF00884"/>
    </source>
</evidence>
<dbReference type="RefSeq" id="WP_274154307.1">
    <property type="nucleotide sequence ID" value="NZ_CP117812.1"/>
</dbReference>
<accession>A0ABY7VZA1</accession>
<dbReference type="EMBL" id="CP117812">
    <property type="protein sequence ID" value="WDE99452.1"/>
    <property type="molecule type" value="Genomic_DNA"/>
</dbReference>
<gene>
    <name evidence="6" type="ORF">PQO03_16570</name>
</gene>
<evidence type="ECO:0000256" key="3">
    <source>
        <dbReference type="ARBA" id="ARBA00022801"/>
    </source>
</evidence>
<dbReference type="InterPro" id="IPR024607">
    <property type="entry name" value="Sulfatase_CS"/>
</dbReference>
<dbReference type="Gene3D" id="3.30.1120.10">
    <property type="match status" value="1"/>
</dbReference>
<dbReference type="Gene3D" id="3.40.720.10">
    <property type="entry name" value="Alkaline Phosphatase, subunit A"/>
    <property type="match status" value="1"/>
</dbReference>
<proteinExistence type="inferred from homology"/>
<dbReference type="InterPro" id="IPR050738">
    <property type="entry name" value="Sulfatase"/>
</dbReference>
<evidence type="ECO:0000313" key="7">
    <source>
        <dbReference type="Proteomes" id="UP001214250"/>
    </source>
</evidence>
<dbReference type="CDD" id="cd16143">
    <property type="entry name" value="ARS_like"/>
    <property type="match status" value="1"/>
</dbReference>
<name>A0ABY7VZA1_9BACT</name>
<comment type="similarity">
    <text evidence="1">Belongs to the sulfatase family.</text>
</comment>
<keyword evidence="7" id="KW-1185">Reference proteome</keyword>